<feature type="domain" description="EamA" evidence="7">
    <location>
        <begin position="150"/>
        <end position="281"/>
    </location>
</feature>
<dbReference type="EMBL" id="JAESVB010000003">
    <property type="protein sequence ID" value="MCB8875158.1"/>
    <property type="molecule type" value="Genomic_DNA"/>
</dbReference>
<evidence type="ECO:0000256" key="1">
    <source>
        <dbReference type="ARBA" id="ARBA00004141"/>
    </source>
</evidence>
<dbReference type="InterPro" id="IPR050638">
    <property type="entry name" value="AA-Vitamin_Transporters"/>
</dbReference>
<keyword evidence="3 6" id="KW-0812">Transmembrane</keyword>
<dbReference type="InterPro" id="IPR037185">
    <property type="entry name" value="EmrE-like"/>
</dbReference>
<name>A0A963YQ73_9PROT</name>
<sequence length="297" mass="30949">MISKLAGLRNLAAKIPVVLWLVTAISSAQLASSLSVAVIHRIGSPAATSLRLIFGAVCFLILARPRIWAIGRPQLAGACMLGLITCGMSFFFFAAVGRIPLGMAVSIEFLGPLAVALAGSRRLLDLVWVILAGLGVWLLTKQDHGSADTLGLILAGASGVCWGGYILMTRRVGKAFSGLQGLALSMSVAALVGLPIGVVPHWQALGLGAVLIMAAISLLNPILTFGLEMASLRRMEPRQFSILMSLEPVMAVVMGFLVLGQRLSATQLAGMACVTLASFGTVAARPKEAPPIAEGEL</sequence>
<dbReference type="RefSeq" id="WP_227320829.1">
    <property type="nucleotide sequence ID" value="NZ_JAESVB010000003.1"/>
</dbReference>
<protein>
    <submittedName>
        <fullName evidence="8">EamA family transporter</fullName>
    </submittedName>
</protein>
<dbReference type="GO" id="GO:0016020">
    <property type="term" value="C:membrane"/>
    <property type="evidence" value="ECO:0007669"/>
    <property type="project" value="UniProtKB-SubCell"/>
</dbReference>
<dbReference type="AlphaFoldDB" id="A0A963YQ73"/>
<accession>A0A963YQ73</accession>
<feature type="transmembrane region" description="Helical" evidence="6">
    <location>
        <begin position="179"/>
        <end position="198"/>
    </location>
</feature>
<evidence type="ECO:0000313" key="8">
    <source>
        <dbReference type="EMBL" id="MCB8875158.1"/>
    </source>
</evidence>
<comment type="subcellular location">
    <subcellularLocation>
        <location evidence="1">Membrane</location>
        <topology evidence="1">Multi-pass membrane protein</topology>
    </subcellularLocation>
</comment>
<feature type="transmembrane region" description="Helical" evidence="6">
    <location>
        <begin position="99"/>
        <end position="118"/>
    </location>
</feature>
<evidence type="ECO:0000256" key="2">
    <source>
        <dbReference type="ARBA" id="ARBA00007362"/>
    </source>
</evidence>
<comment type="caution">
    <text evidence="8">The sequence shown here is derived from an EMBL/GenBank/DDBJ whole genome shotgun (WGS) entry which is preliminary data.</text>
</comment>
<evidence type="ECO:0000256" key="4">
    <source>
        <dbReference type="ARBA" id="ARBA00022989"/>
    </source>
</evidence>
<feature type="transmembrane region" description="Helical" evidence="6">
    <location>
        <begin position="123"/>
        <end position="140"/>
    </location>
</feature>
<dbReference type="PANTHER" id="PTHR32322:SF2">
    <property type="entry name" value="EAMA DOMAIN-CONTAINING PROTEIN"/>
    <property type="match status" value="1"/>
</dbReference>
<evidence type="ECO:0000259" key="7">
    <source>
        <dbReference type="Pfam" id="PF00892"/>
    </source>
</evidence>
<feature type="transmembrane region" description="Helical" evidence="6">
    <location>
        <begin position="239"/>
        <end position="259"/>
    </location>
</feature>
<evidence type="ECO:0000313" key="9">
    <source>
        <dbReference type="Proteomes" id="UP000708298"/>
    </source>
</evidence>
<evidence type="ECO:0000256" key="6">
    <source>
        <dbReference type="SAM" id="Phobius"/>
    </source>
</evidence>
<organism evidence="8 9">
    <name type="scientific">Acidisoma silvae</name>
    <dbReference type="NCBI Taxonomy" id="2802396"/>
    <lineage>
        <taxon>Bacteria</taxon>
        <taxon>Pseudomonadati</taxon>
        <taxon>Pseudomonadota</taxon>
        <taxon>Alphaproteobacteria</taxon>
        <taxon>Acetobacterales</taxon>
        <taxon>Acidocellaceae</taxon>
        <taxon>Acidisoma</taxon>
    </lineage>
</organism>
<dbReference type="InterPro" id="IPR000620">
    <property type="entry name" value="EamA_dom"/>
</dbReference>
<feature type="transmembrane region" description="Helical" evidence="6">
    <location>
        <begin position="75"/>
        <end position="93"/>
    </location>
</feature>
<evidence type="ECO:0000256" key="5">
    <source>
        <dbReference type="ARBA" id="ARBA00023136"/>
    </source>
</evidence>
<keyword evidence="4 6" id="KW-1133">Transmembrane helix</keyword>
<feature type="transmembrane region" description="Helical" evidence="6">
    <location>
        <begin position="204"/>
        <end position="227"/>
    </location>
</feature>
<reference evidence="8" key="2">
    <citation type="submission" date="2021-01" db="EMBL/GenBank/DDBJ databases">
        <authorList>
            <person name="Mieszkin S."/>
            <person name="Pouder E."/>
            <person name="Alain K."/>
        </authorList>
    </citation>
    <scope>NUCLEOTIDE SEQUENCE</scope>
    <source>
        <strain evidence="8">HW T2.11</strain>
    </source>
</reference>
<keyword evidence="9" id="KW-1185">Reference proteome</keyword>
<feature type="transmembrane region" description="Helical" evidence="6">
    <location>
        <begin position="146"/>
        <end position="167"/>
    </location>
</feature>
<proteinExistence type="inferred from homology"/>
<comment type="similarity">
    <text evidence="2">Belongs to the EamA transporter family.</text>
</comment>
<dbReference type="PANTHER" id="PTHR32322">
    <property type="entry name" value="INNER MEMBRANE TRANSPORTER"/>
    <property type="match status" value="1"/>
</dbReference>
<reference evidence="8" key="1">
    <citation type="journal article" date="2021" name="Microorganisms">
        <title>Acidisoma silvae sp. nov. and Acidisomacellulosilytica sp. nov., Two Acidophilic Bacteria Isolated from Decaying Wood, Hydrolyzing Cellulose and Producing Poly-3-hydroxybutyrate.</title>
        <authorList>
            <person name="Mieszkin S."/>
            <person name="Pouder E."/>
            <person name="Uroz S."/>
            <person name="Simon-Colin C."/>
            <person name="Alain K."/>
        </authorList>
    </citation>
    <scope>NUCLEOTIDE SEQUENCE</scope>
    <source>
        <strain evidence="8">HW T2.11</strain>
    </source>
</reference>
<gene>
    <name evidence="8" type="ORF">ASILVAE211_08205</name>
</gene>
<evidence type="ECO:0000256" key="3">
    <source>
        <dbReference type="ARBA" id="ARBA00022692"/>
    </source>
</evidence>
<dbReference type="SUPFAM" id="SSF103481">
    <property type="entry name" value="Multidrug resistance efflux transporter EmrE"/>
    <property type="match status" value="2"/>
</dbReference>
<feature type="transmembrane region" description="Helical" evidence="6">
    <location>
        <begin position="43"/>
        <end position="63"/>
    </location>
</feature>
<dbReference type="Proteomes" id="UP000708298">
    <property type="component" value="Unassembled WGS sequence"/>
</dbReference>
<keyword evidence="5 6" id="KW-0472">Membrane</keyword>
<dbReference type="Pfam" id="PF00892">
    <property type="entry name" value="EamA"/>
    <property type="match status" value="1"/>
</dbReference>